<evidence type="ECO:0000256" key="5">
    <source>
        <dbReference type="ARBA" id="ARBA00022692"/>
    </source>
</evidence>
<keyword evidence="4 8" id="KW-0808">Transferase</keyword>
<protein>
    <recommendedName>
        <fullName evidence="8">Glycosyltransferase family 92 protein</fullName>
        <ecNumber evidence="8">2.4.1.-</ecNumber>
    </recommendedName>
</protein>
<comment type="similarity">
    <text evidence="2 8">Belongs to the glycosyltransferase 92 family.</text>
</comment>
<dbReference type="InterPro" id="IPR008166">
    <property type="entry name" value="Glyco_transf_92"/>
</dbReference>
<keyword evidence="7" id="KW-0472">Membrane</keyword>
<evidence type="ECO:0000256" key="3">
    <source>
        <dbReference type="ARBA" id="ARBA00022676"/>
    </source>
</evidence>
<comment type="subcellular location">
    <subcellularLocation>
        <location evidence="1">Membrane</location>
        <topology evidence="1">Single-pass membrane protein</topology>
    </subcellularLocation>
</comment>
<gene>
    <name evidence="10" type="primary">LOC112687077</name>
</gene>
<dbReference type="PANTHER" id="PTHR21461:SF40">
    <property type="entry name" value="GLYCOSYLTRANSFERASE FAMILY 92 PROTEIN"/>
    <property type="match status" value="1"/>
</dbReference>
<dbReference type="OrthoDB" id="2526284at2759"/>
<dbReference type="GO" id="GO:0016757">
    <property type="term" value="F:glycosyltransferase activity"/>
    <property type="evidence" value="ECO:0007669"/>
    <property type="project" value="UniProtKB-UniRule"/>
</dbReference>
<keyword evidence="9" id="KW-1185">Reference proteome</keyword>
<keyword evidence="3 8" id="KW-0328">Glycosyltransferase</keyword>
<evidence type="ECO:0000313" key="9">
    <source>
        <dbReference type="Proteomes" id="UP000694846"/>
    </source>
</evidence>
<dbReference type="PANTHER" id="PTHR21461">
    <property type="entry name" value="GLYCOSYLTRANSFERASE FAMILY 92 PROTEIN"/>
    <property type="match status" value="1"/>
</dbReference>
<evidence type="ECO:0000256" key="2">
    <source>
        <dbReference type="ARBA" id="ARBA00007647"/>
    </source>
</evidence>
<evidence type="ECO:0000256" key="1">
    <source>
        <dbReference type="ARBA" id="ARBA00004167"/>
    </source>
</evidence>
<proteinExistence type="inferred from homology"/>
<evidence type="ECO:0000313" key="10">
    <source>
        <dbReference type="RefSeq" id="XP_025415406.1"/>
    </source>
</evidence>
<keyword evidence="6" id="KW-1133">Transmembrane helix</keyword>
<name>A0A8B8FYH6_9HEMI</name>
<dbReference type="RefSeq" id="XP_025415406.1">
    <property type="nucleotide sequence ID" value="XM_025559621.1"/>
</dbReference>
<sequence>MMKTRVRLVLLLFGGTLITLYVVLFALDDKANGGTTEVKNKYYNQKLKAPTRYKPTKQQYIIQPPNVERTLPNRSGSTPRDAVWQKVHSTKYKFFIYSAYLDTRIKAVGPLVRIIGATKTRKPDTVWCRLWYSNSSKTVSAFVKAIRENWNLKYSAVFVLCKLPSDGNNPLSVSVVSHIKDPIANEVFIQKPKPIHQLKIDIEICIKPFHYYYDRAIQLMEFVELNYLLGIGHFTFYKNTIGPNVECVLDRYKKDNLVSVLPWQLDMVSKQEIRTEGMFAALNDCLYRNMYRSKFVAFLDIDEIIVPRQNNTLVQLINWLNIYQTPAAYSFRNAFFYMQWADDDTLPLDQNPFHSNLVVLRKTRRKTKLHPHKQRSKYICDPRRTVEVGNHFIWEFLNPNDGTFYFTPERAILHHYRVCEYGGNDCVTADSTVDRTVYKYRQKLVDRITNTLGNLDTKCLIEAQANTNETLYFSN</sequence>
<evidence type="ECO:0000256" key="7">
    <source>
        <dbReference type="ARBA" id="ARBA00023136"/>
    </source>
</evidence>
<dbReference type="GeneID" id="112687077"/>
<dbReference type="Pfam" id="PF01697">
    <property type="entry name" value="Glyco_transf_92"/>
    <property type="match status" value="1"/>
</dbReference>
<accession>A0A8B8FYH6</accession>
<evidence type="ECO:0000256" key="4">
    <source>
        <dbReference type="ARBA" id="ARBA00022679"/>
    </source>
</evidence>
<dbReference type="Proteomes" id="UP000694846">
    <property type="component" value="Unplaced"/>
</dbReference>
<dbReference type="GO" id="GO:0005737">
    <property type="term" value="C:cytoplasm"/>
    <property type="evidence" value="ECO:0007669"/>
    <property type="project" value="TreeGrafter"/>
</dbReference>
<keyword evidence="5" id="KW-0812">Transmembrane</keyword>
<dbReference type="GO" id="GO:0016020">
    <property type="term" value="C:membrane"/>
    <property type="evidence" value="ECO:0007669"/>
    <property type="project" value="UniProtKB-SubCell"/>
</dbReference>
<reference evidence="10" key="1">
    <citation type="submission" date="2025-08" db="UniProtKB">
        <authorList>
            <consortium name="RefSeq"/>
        </authorList>
    </citation>
    <scope>IDENTIFICATION</scope>
    <source>
        <tissue evidence="10">Whole body</tissue>
    </source>
</reference>
<evidence type="ECO:0000256" key="8">
    <source>
        <dbReference type="RuleBase" id="RU366017"/>
    </source>
</evidence>
<evidence type="ECO:0000256" key="6">
    <source>
        <dbReference type="ARBA" id="ARBA00022989"/>
    </source>
</evidence>
<organism evidence="9 10">
    <name type="scientific">Sipha flava</name>
    <name type="common">yellow sugarcane aphid</name>
    <dbReference type="NCBI Taxonomy" id="143950"/>
    <lineage>
        <taxon>Eukaryota</taxon>
        <taxon>Metazoa</taxon>
        <taxon>Ecdysozoa</taxon>
        <taxon>Arthropoda</taxon>
        <taxon>Hexapoda</taxon>
        <taxon>Insecta</taxon>
        <taxon>Pterygota</taxon>
        <taxon>Neoptera</taxon>
        <taxon>Paraneoptera</taxon>
        <taxon>Hemiptera</taxon>
        <taxon>Sternorrhyncha</taxon>
        <taxon>Aphidomorpha</taxon>
        <taxon>Aphidoidea</taxon>
        <taxon>Aphididae</taxon>
        <taxon>Sipha</taxon>
    </lineage>
</organism>
<dbReference type="EC" id="2.4.1.-" evidence="8"/>
<dbReference type="AlphaFoldDB" id="A0A8B8FYH6"/>